<protein>
    <submittedName>
        <fullName evidence="1">Uncharacterized protein</fullName>
    </submittedName>
</protein>
<reference evidence="1" key="2">
    <citation type="journal article" date="2023" name="Plants (Basel)">
        <title>Annotation of the Turnera subulata (Passifloraceae) Draft Genome Reveals the S-Locus Evolved after the Divergence of Turneroideae from Passifloroideae in a Stepwise Manner.</title>
        <authorList>
            <person name="Henning P.M."/>
            <person name="Roalson E.H."/>
            <person name="Mir W."/>
            <person name="McCubbin A.G."/>
            <person name="Shore J.S."/>
        </authorList>
    </citation>
    <scope>NUCLEOTIDE SEQUENCE</scope>
    <source>
        <strain evidence="1">F60SS</strain>
    </source>
</reference>
<gene>
    <name evidence="1" type="ORF">Tsubulata_001407</name>
</gene>
<dbReference type="Proteomes" id="UP001141552">
    <property type="component" value="Unassembled WGS sequence"/>
</dbReference>
<reference evidence="1" key="1">
    <citation type="submission" date="2022-02" db="EMBL/GenBank/DDBJ databases">
        <authorList>
            <person name="Henning P.M."/>
            <person name="McCubbin A.G."/>
            <person name="Shore J.S."/>
        </authorList>
    </citation>
    <scope>NUCLEOTIDE SEQUENCE</scope>
    <source>
        <strain evidence="1">F60SS</strain>
        <tissue evidence="1">Leaves</tissue>
    </source>
</reference>
<dbReference type="EMBL" id="JAKUCV010005893">
    <property type="protein sequence ID" value="KAJ4829472.1"/>
    <property type="molecule type" value="Genomic_DNA"/>
</dbReference>
<evidence type="ECO:0000313" key="2">
    <source>
        <dbReference type="Proteomes" id="UP001141552"/>
    </source>
</evidence>
<dbReference type="AlphaFoldDB" id="A0A9Q0J655"/>
<evidence type="ECO:0000313" key="1">
    <source>
        <dbReference type="EMBL" id="KAJ4829472.1"/>
    </source>
</evidence>
<comment type="caution">
    <text evidence="1">The sequence shown here is derived from an EMBL/GenBank/DDBJ whole genome shotgun (WGS) entry which is preliminary data.</text>
</comment>
<organism evidence="1 2">
    <name type="scientific">Turnera subulata</name>
    <dbReference type="NCBI Taxonomy" id="218843"/>
    <lineage>
        <taxon>Eukaryota</taxon>
        <taxon>Viridiplantae</taxon>
        <taxon>Streptophyta</taxon>
        <taxon>Embryophyta</taxon>
        <taxon>Tracheophyta</taxon>
        <taxon>Spermatophyta</taxon>
        <taxon>Magnoliopsida</taxon>
        <taxon>eudicotyledons</taxon>
        <taxon>Gunneridae</taxon>
        <taxon>Pentapetalae</taxon>
        <taxon>rosids</taxon>
        <taxon>fabids</taxon>
        <taxon>Malpighiales</taxon>
        <taxon>Passifloraceae</taxon>
        <taxon>Turnera</taxon>
    </lineage>
</organism>
<sequence>MTILQLGIAFQVLMIDGEMPQFLTVNVLHFALKVAKMGRVDTARKHMCVTAAVIMRNANEL</sequence>
<accession>A0A9Q0J655</accession>
<proteinExistence type="predicted"/>
<keyword evidence="2" id="KW-1185">Reference proteome</keyword>
<name>A0A9Q0J655_9ROSI</name>